<comment type="caution">
    <text evidence="1">The sequence shown here is derived from an EMBL/GenBank/DDBJ whole genome shotgun (WGS) entry which is preliminary data.</text>
</comment>
<dbReference type="EMBL" id="CALNXK010000047">
    <property type="protein sequence ID" value="CAH3129959.1"/>
    <property type="molecule type" value="Genomic_DNA"/>
</dbReference>
<evidence type="ECO:0000313" key="2">
    <source>
        <dbReference type="Proteomes" id="UP001159405"/>
    </source>
</evidence>
<protein>
    <submittedName>
        <fullName evidence="1">Uncharacterized protein</fullName>
    </submittedName>
</protein>
<keyword evidence="2" id="KW-1185">Reference proteome</keyword>
<organism evidence="1 2">
    <name type="scientific">Porites lobata</name>
    <dbReference type="NCBI Taxonomy" id="104759"/>
    <lineage>
        <taxon>Eukaryota</taxon>
        <taxon>Metazoa</taxon>
        <taxon>Cnidaria</taxon>
        <taxon>Anthozoa</taxon>
        <taxon>Hexacorallia</taxon>
        <taxon>Scleractinia</taxon>
        <taxon>Fungiina</taxon>
        <taxon>Poritidae</taxon>
        <taxon>Porites</taxon>
    </lineage>
</organism>
<accession>A0ABN8P147</accession>
<sequence>MTTCNRFDHEFVFRQRQTVERLYEKELQDIVGPLIGHSSDGDSRRRKLNMLQLGTKNVGSRETYQDIVISCQFAVILICYMRDNLPEQECCLELSGSHVLEDFWSKNGQWVGNHHNYWFRDLQGNASHMI</sequence>
<dbReference type="Proteomes" id="UP001159405">
    <property type="component" value="Unassembled WGS sequence"/>
</dbReference>
<gene>
    <name evidence="1" type="ORF">PLOB_00034353</name>
</gene>
<evidence type="ECO:0000313" key="1">
    <source>
        <dbReference type="EMBL" id="CAH3129959.1"/>
    </source>
</evidence>
<name>A0ABN8P147_9CNID</name>
<reference evidence="1 2" key="1">
    <citation type="submission" date="2022-05" db="EMBL/GenBank/DDBJ databases">
        <authorList>
            <consortium name="Genoscope - CEA"/>
            <person name="William W."/>
        </authorList>
    </citation>
    <scope>NUCLEOTIDE SEQUENCE [LARGE SCALE GENOMIC DNA]</scope>
</reference>
<proteinExistence type="predicted"/>